<gene>
    <name evidence="1" type="ORF">CCR75_000839</name>
</gene>
<dbReference type="GeneID" id="94344616"/>
<sequence>MVPKPKRESFSTRGRHFLITGIALLACAAIVAEVAKAKENAVDSDFHRQLREQTKIDGFEYPEERVSVPSGAIRSVEAQVPGSWSTLYQTIQSQAFALNTELEKLVCVYILGMDPRVYAAKVFESIVNGFRPDNYYQSKYYMDLFTHFQKYFPDDVNLAKAVFNLPHFRDDLSLEAAATDMQTRVVNKFVSKGKKGELIQILESVYDTKWKDFNVDESSPISLLQDHHDGVYKTKRLGDEAD</sequence>
<reference evidence="1 2" key="1">
    <citation type="journal article" date="2021" name="Genome Biol.">
        <title>AFLAP: assembly-free linkage analysis pipeline using k-mers from genome sequencing data.</title>
        <authorList>
            <person name="Fletcher K."/>
            <person name="Zhang L."/>
            <person name="Gil J."/>
            <person name="Han R."/>
            <person name="Cavanaugh K."/>
            <person name="Michelmore R."/>
        </authorList>
    </citation>
    <scope>NUCLEOTIDE SEQUENCE [LARGE SCALE GENOMIC DNA]</scope>
    <source>
        <strain evidence="1 2">SF5</strain>
    </source>
</reference>
<evidence type="ECO:0000313" key="2">
    <source>
        <dbReference type="Proteomes" id="UP000294530"/>
    </source>
</evidence>
<dbReference type="KEGG" id="blac:94344616"/>
<evidence type="ECO:0000313" key="1">
    <source>
        <dbReference type="EMBL" id="TDH70091.1"/>
    </source>
</evidence>
<protein>
    <submittedName>
        <fullName evidence="1">Uncharacterized protein</fullName>
    </submittedName>
</protein>
<proteinExistence type="predicted"/>
<keyword evidence="2" id="KW-1185">Reference proteome</keyword>
<dbReference type="RefSeq" id="XP_067819590.1">
    <property type="nucleotide sequence ID" value="XM_067958945.1"/>
</dbReference>
<organism evidence="1 2">
    <name type="scientific">Bremia lactucae</name>
    <name type="common">Lettuce downy mildew</name>
    <dbReference type="NCBI Taxonomy" id="4779"/>
    <lineage>
        <taxon>Eukaryota</taxon>
        <taxon>Sar</taxon>
        <taxon>Stramenopiles</taxon>
        <taxon>Oomycota</taxon>
        <taxon>Peronosporomycetes</taxon>
        <taxon>Peronosporales</taxon>
        <taxon>Peronosporaceae</taxon>
        <taxon>Bremia</taxon>
    </lineage>
</organism>
<name>A0A976FP96_BRELC</name>
<comment type="caution">
    <text evidence="1">The sequence shown here is derived from an EMBL/GenBank/DDBJ whole genome shotgun (WGS) entry which is preliminary data.</text>
</comment>
<dbReference type="EMBL" id="SHOA02000019">
    <property type="protein sequence ID" value="TDH70091.1"/>
    <property type="molecule type" value="Genomic_DNA"/>
</dbReference>
<dbReference type="AlphaFoldDB" id="A0A976FP96"/>
<dbReference type="PROSITE" id="PS51257">
    <property type="entry name" value="PROKAR_LIPOPROTEIN"/>
    <property type="match status" value="1"/>
</dbReference>
<accession>A0A976FP96</accession>
<dbReference type="Proteomes" id="UP000294530">
    <property type="component" value="Unassembled WGS sequence"/>
</dbReference>